<dbReference type="EMBL" id="KV417317">
    <property type="protein sequence ID" value="KZO91856.1"/>
    <property type="molecule type" value="Genomic_DNA"/>
</dbReference>
<evidence type="ECO:0000313" key="1">
    <source>
        <dbReference type="EMBL" id="KZO91856.1"/>
    </source>
</evidence>
<accession>A0A167HPU4</accession>
<dbReference type="Proteomes" id="UP000076738">
    <property type="component" value="Unassembled WGS sequence"/>
</dbReference>
<gene>
    <name evidence="1" type="ORF">CALVIDRAFT_567878</name>
</gene>
<reference evidence="1 2" key="1">
    <citation type="journal article" date="2016" name="Mol. Biol. Evol.">
        <title>Comparative Genomics of Early-Diverging Mushroom-Forming Fungi Provides Insights into the Origins of Lignocellulose Decay Capabilities.</title>
        <authorList>
            <person name="Nagy L.G."/>
            <person name="Riley R."/>
            <person name="Tritt A."/>
            <person name="Adam C."/>
            <person name="Daum C."/>
            <person name="Floudas D."/>
            <person name="Sun H."/>
            <person name="Yadav J.S."/>
            <person name="Pangilinan J."/>
            <person name="Larsson K.H."/>
            <person name="Matsuura K."/>
            <person name="Barry K."/>
            <person name="Labutti K."/>
            <person name="Kuo R."/>
            <person name="Ohm R.A."/>
            <person name="Bhattacharya S.S."/>
            <person name="Shirouzu T."/>
            <person name="Yoshinaga Y."/>
            <person name="Martin F.M."/>
            <person name="Grigoriev I.V."/>
            <person name="Hibbett D.S."/>
        </authorList>
    </citation>
    <scope>NUCLEOTIDE SEQUENCE [LARGE SCALE GENOMIC DNA]</scope>
    <source>
        <strain evidence="1 2">TUFC12733</strain>
    </source>
</reference>
<keyword evidence="2" id="KW-1185">Reference proteome</keyword>
<protein>
    <submittedName>
        <fullName evidence="1">Uncharacterized protein</fullName>
    </submittedName>
</protein>
<sequence length="87" mass="9566">MLGPVPFSSHKDKIVSNINAKRSDLTVSFSQWKAKLGGVADPIKEKVQQTTFQVFGIWDTVYSDGRMGRAGWIGGITVSDWHTDVLG</sequence>
<evidence type="ECO:0000313" key="2">
    <source>
        <dbReference type="Proteomes" id="UP000076738"/>
    </source>
</evidence>
<proteinExistence type="predicted"/>
<organism evidence="1 2">
    <name type="scientific">Calocera viscosa (strain TUFC12733)</name>
    <dbReference type="NCBI Taxonomy" id="1330018"/>
    <lineage>
        <taxon>Eukaryota</taxon>
        <taxon>Fungi</taxon>
        <taxon>Dikarya</taxon>
        <taxon>Basidiomycota</taxon>
        <taxon>Agaricomycotina</taxon>
        <taxon>Dacrymycetes</taxon>
        <taxon>Dacrymycetales</taxon>
        <taxon>Dacrymycetaceae</taxon>
        <taxon>Calocera</taxon>
    </lineage>
</organism>
<name>A0A167HPU4_CALVF</name>
<dbReference type="AlphaFoldDB" id="A0A167HPU4"/>